<keyword evidence="3" id="KW-1185">Reference proteome</keyword>
<comment type="caution">
    <text evidence="2">The sequence shown here is derived from an EMBL/GenBank/DDBJ whole genome shotgun (WGS) entry which is preliminary data.</text>
</comment>
<proteinExistence type="predicted"/>
<evidence type="ECO:0000256" key="1">
    <source>
        <dbReference type="SAM" id="MobiDB-lite"/>
    </source>
</evidence>
<organism evidence="2 3">
    <name type="scientific">Penicillium flavigenum</name>
    <dbReference type="NCBI Taxonomy" id="254877"/>
    <lineage>
        <taxon>Eukaryota</taxon>
        <taxon>Fungi</taxon>
        <taxon>Dikarya</taxon>
        <taxon>Ascomycota</taxon>
        <taxon>Pezizomycotina</taxon>
        <taxon>Eurotiomycetes</taxon>
        <taxon>Eurotiomycetidae</taxon>
        <taxon>Eurotiales</taxon>
        <taxon>Aspergillaceae</taxon>
        <taxon>Penicillium</taxon>
    </lineage>
</organism>
<dbReference type="Proteomes" id="UP000191342">
    <property type="component" value="Unassembled WGS sequence"/>
</dbReference>
<dbReference type="OrthoDB" id="10517035at2759"/>
<evidence type="ECO:0000313" key="3">
    <source>
        <dbReference type="Proteomes" id="UP000191342"/>
    </source>
</evidence>
<protein>
    <submittedName>
        <fullName evidence="2">Uncharacterized protein</fullName>
    </submittedName>
</protein>
<gene>
    <name evidence="2" type="ORF">PENFLA_c001G10150</name>
</gene>
<accession>A0A1V6U1Z1</accession>
<sequence>MSIRIPGNASAAQFAEYMDIMDLRYGVLTTLLDGFCVPTNGTDECPPGQWADHVKNAPWARLEKVAGSRQTFSRAGHQTTGPKPMLRPTHVGTSRWTALRMHEMIGNNVSNVEPMVHGPNALCWTDSSYLAILKCGIVTKRPAPTAVEQSATLQAEIELHTEPQTTPTPDGTLSTVLVQAEAPQTPPQTASADNKEYDPLYDADFDPALRRPSSRSNCPQSC</sequence>
<feature type="region of interest" description="Disordered" evidence="1">
    <location>
        <begin position="180"/>
        <end position="222"/>
    </location>
</feature>
<evidence type="ECO:0000313" key="2">
    <source>
        <dbReference type="EMBL" id="OQE32552.1"/>
    </source>
</evidence>
<name>A0A1V6U1Z1_9EURO</name>
<reference evidence="3" key="1">
    <citation type="journal article" date="2017" name="Nat. Microbiol.">
        <title>Global analysis of biosynthetic gene clusters reveals vast potential of secondary metabolite production in Penicillium species.</title>
        <authorList>
            <person name="Nielsen J.C."/>
            <person name="Grijseels S."/>
            <person name="Prigent S."/>
            <person name="Ji B."/>
            <person name="Dainat J."/>
            <person name="Nielsen K.F."/>
            <person name="Frisvad J.C."/>
            <person name="Workman M."/>
            <person name="Nielsen J."/>
        </authorList>
    </citation>
    <scope>NUCLEOTIDE SEQUENCE [LARGE SCALE GENOMIC DNA]</scope>
    <source>
        <strain evidence="3">IBT 14082</strain>
    </source>
</reference>
<dbReference type="EMBL" id="MLQL01000001">
    <property type="protein sequence ID" value="OQE32552.1"/>
    <property type="molecule type" value="Genomic_DNA"/>
</dbReference>
<dbReference type="AlphaFoldDB" id="A0A1V6U1Z1"/>